<dbReference type="InterPro" id="IPR036465">
    <property type="entry name" value="vWFA_dom_sf"/>
</dbReference>
<accession>A0A7Y0Q4U6</accession>
<dbReference type="Proteomes" id="UP000533476">
    <property type="component" value="Unassembled WGS sequence"/>
</dbReference>
<evidence type="ECO:0000313" key="2">
    <source>
        <dbReference type="Proteomes" id="UP000533476"/>
    </source>
</evidence>
<dbReference type="EMBL" id="JABBVZ010000108">
    <property type="protein sequence ID" value="NMP24406.1"/>
    <property type="molecule type" value="Genomic_DNA"/>
</dbReference>
<dbReference type="RefSeq" id="WP_169102498.1">
    <property type="nucleotide sequence ID" value="NZ_JABBVZ010000108.1"/>
</dbReference>
<comment type="caution">
    <text evidence="1">The sequence shown here is derived from an EMBL/GenBank/DDBJ whole genome shotgun (WGS) entry which is preliminary data.</text>
</comment>
<proteinExistence type="predicted"/>
<dbReference type="PANTHER" id="PTHR36846">
    <property type="entry name" value="PROTEIN VIAA"/>
    <property type="match status" value="1"/>
</dbReference>
<protein>
    <recommendedName>
        <fullName evidence="3">VWFA domain-containing protein</fullName>
    </recommendedName>
</protein>
<dbReference type="GO" id="GO:0005829">
    <property type="term" value="C:cytosol"/>
    <property type="evidence" value="ECO:0007669"/>
    <property type="project" value="TreeGrafter"/>
</dbReference>
<evidence type="ECO:0000313" key="1">
    <source>
        <dbReference type="EMBL" id="NMP24406.1"/>
    </source>
</evidence>
<organism evidence="1 2">
    <name type="scientific">Sulfobacillus harzensis</name>
    <dbReference type="NCBI Taxonomy" id="2729629"/>
    <lineage>
        <taxon>Bacteria</taxon>
        <taxon>Bacillati</taxon>
        <taxon>Bacillota</taxon>
        <taxon>Clostridia</taxon>
        <taxon>Eubacteriales</taxon>
        <taxon>Clostridiales Family XVII. Incertae Sedis</taxon>
        <taxon>Sulfobacillus</taxon>
    </lineage>
</organism>
<evidence type="ECO:0008006" key="3">
    <source>
        <dbReference type="Google" id="ProtNLM"/>
    </source>
</evidence>
<dbReference type="SUPFAM" id="SSF53300">
    <property type="entry name" value="vWA-like"/>
    <property type="match status" value="1"/>
</dbReference>
<dbReference type="Gene3D" id="3.40.50.410">
    <property type="entry name" value="von Willebrand factor, type A domain"/>
    <property type="match status" value="1"/>
</dbReference>
<gene>
    <name evidence="1" type="ORF">HIJ39_18960</name>
</gene>
<reference evidence="1 2" key="1">
    <citation type="submission" date="2020-04" db="EMBL/GenBank/DDBJ databases">
        <authorList>
            <person name="Zhang R."/>
            <person name="Schippers A."/>
        </authorList>
    </citation>
    <scope>NUCLEOTIDE SEQUENCE [LARGE SCALE GENOMIC DNA]</scope>
    <source>
        <strain evidence="1 2">DSM 109850</strain>
    </source>
</reference>
<name>A0A7Y0Q4U6_9FIRM</name>
<sequence length="456" mass="50501">MAEPNTDFSWVTEVMEGTPRSPHHIDGPRSDRFAWEEASDGSQAIQDLVKANQRYPAFPALLQDTFNAFYKMDPKLRAPELVDPTSASNRPYIEQILQEPATQQTRTQTQLDELASAVAALAAGKKLAEQIAQNPELDQAMQQKTPPPPQVQGALAKAARRAMQAAGDEAQDLQSQLISWGLDAAQLQTLPLGERLEMAHDLMQPKFRQVADLIGRMRNLARARQGGSLRHLRDELYRVTQGNDLSRVLPVEISALNDPLRQLDFGRRFLEGQLAQYDVRPIQREGRGPILCAIDCSGSMHGERMEWAAAVGLGLMDTARRQKRDFGGVFFNGDLVAEFIFPKGKASPQDILKFAQVGASGGTRFEPPLTWAMHQLETQRFKNADITFITDGASRVGDGFYRDLMAKKRAWGFRIFSILIGGVGEELLGWSDRVWALSGSPDDNAAGDVFAELVAM</sequence>
<keyword evidence="2" id="KW-1185">Reference proteome</keyword>
<dbReference type="AlphaFoldDB" id="A0A7Y0Q4U6"/>
<dbReference type="PANTHER" id="PTHR36846:SF1">
    <property type="entry name" value="PROTEIN VIAA"/>
    <property type="match status" value="1"/>
</dbReference>